<dbReference type="AlphaFoldDB" id="A0A178TQQ5"/>
<accession>A0A178TQQ5</accession>
<dbReference type="Proteomes" id="UP000078336">
    <property type="component" value="Unassembled WGS sequence"/>
</dbReference>
<dbReference type="PATRIC" id="fig|33934.7.peg.2735"/>
<proteinExistence type="predicted"/>
<name>A0A178TQQ5_9BACL</name>
<dbReference type="EMBL" id="LUCQ01000008">
    <property type="protein sequence ID" value="OAO83152.1"/>
    <property type="molecule type" value="Genomic_DNA"/>
</dbReference>
<comment type="caution">
    <text evidence="1">The sequence shown here is derived from an EMBL/GenBank/DDBJ whole genome shotgun (WGS) entry which is preliminary data.</text>
</comment>
<evidence type="ECO:0000313" key="1">
    <source>
        <dbReference type="EMBL" id="OAO83152.1"/>
    </source>
</evidence>
<evidence type="ECO:0000313" key="2">
    <source>
        <dbReference type="Proteomes" id="UP000078336"/>
    </source>
</evidence>
<protein>
    <submittedName>
        <fullName evidence="1">Uncharacterized protein</fullName>
    </submittedName>
</protein>
<reference evidence="1 2" key="1">
    <citation type="submission" date="2016-03" db="EMBL/GenBank/DDBJ databases">
        <title>Spore heat resistance.</title>
        <authorList>
            <person name="Boekhorst J."/>
            <person name="Berendsen E.M."/>
            <person name="Wells-Bennik M.H."/>
            <person name="Kuipers O.P."/>
        </authorList>
    </citation>
    <scope>NUCLEOTIDE SEQUENCE [LARGE SCALE GENOMIC DNA]</scope>
    <source>
        <strain evidence="1 2">AF16</strain>
    </source>
</reference>
<keyword evidence="2" id="KW-1185">Reference proteome</keyword>
<gene>
    <name evidence="1" type="ORF">TAF16_0080</name>
</gene>
<organism evidence="1 2">
    <name type="scientific">Anoxybacillus flavithermus</name>
    <dbReference type="NCBI Taxonomy" id="33934"/>
    <lineage>
        <taxon>Bacteria</taxon>
        <taxon>Bacillati</taxon>
        <taxon>Bacillota</taxon>
        <taxon>Bacilli</taxon>
        <taxon>Bacillales</taxon>
        <taxon>Anoxybacillaceae</taxon>
        <taxon>Anoxybacillus</taxon>
    </lineage>
</organism>
<sequence>MFIYDFIFHGQLDSPTGFQFPTFLFGTQLFCPVPDFFVIQQP</sequence>